<dbReference type="SUPFAM" id="SSF54506">
    <property type="entry name" value="Diaminopimelate epimerase-like"/>
    <property type="match status" value="2"/>
</dbReference>
<dbReference type="GO" id="GO:0005829">
    <property type="term" value="C:cytosol"/>
    <property type="evidence" value="ECO:0007669"/>
    <property type="project" value="TreeGrafter"/>
</dbReference>
<dbReference type="Proteomes" id="UP000320722">
    <property type="component" value="Chromosome"/>
</dbReference>
<name>A0A517WAY8_9PLAN</name>
<sequence length="264" mass="28199">MTVPTFFADAAGNRFLIVVADVETGRRHVQALRLRPWVWTAIDNVLLLSPPIAAGQPTEFRIFEADGTESAMCGNGARAVAIVLDQLHLPPLLRVPDGSVLNLTITEGGDYRVPMGSVSVGDRLGDSCLSLITSDGSPVLSHWYDVLGEPHLVALVDDATAVPLDEWGGRVTPAANFTVASWVNHRRLFARTFERGVNRETLSCGTGAVAAAQHALSVSAPKQPLLEVEIDVLMRGGLLSVTIDGDVCHLTGPAQVVAIQSLRR</sequence>
<dbReference type="AlphaFoldDB" id="A0A517WAY8"/>
<dbReference type="EC" id="5.1.1.7" evidence="3"/>
<evidence type="ECO:0000256" key="1">
    <source>
        <dbReference type="ARBA" id="ARBA00010219"/>
    </source>
</evidence>
<dbReference type="GO" id="GO:0009089">
    <property type="term" value="P:lysine biosynthetic process via diaminopimelate"/>
    <property type="evidence" value="ECO:0007669"/>
    <property type="project" value="InterPro"/>
</dbReference>
<evidence type="ECO:0000313" key="4">
    <source>
        <dbReference type="Proteomes" id="UP000320722"/>
    </source>
</evidence>
<evidence type="ECO:0000256" key="2">
    <source>
        <dbReference type="ARBA" id="ARBA00023235"/>
    </source>
</evidence>
<protein>
    <submittedName>
        <fullName evidence="3">Diaminopimelate epimerase</fullName>
        <ecNumber evidence="3">5.1.1.7</ecNumber>
    </submittedName>
</protein>
<accession>A0A517WAY8</accession>
<reference evidence="3 4" key="1">
    <citation type="submission" date="2019-02" db="EMBL/GenBank/DDBJ databases">
        <title>Deep-cultivation of Planctomycetes and their phenomic and genomic characterization uncovers novel biology.</title>
        <authorList>
            <person name="Wiegand S."/>
            <person name="Jogler M."/>
            <person name="Boedeker C."/>
            <person name="Pinto D."/>
            <person name="Vollmers J."/>
            <person name="Rivas-Marin E."/>
            <person name="Kohn T."/>
            <person name="Peeters S.H."/>
            <person name="Heuer A."/>
            <person name="Rast P."/>
            <person name="Oberbeckmann S."/>
            <person name="Bunk B."/>
            <person name="Jeske O."/>
            <person name="Meyerdierks A."/>
            <person name="Storesund J.E."/>
            <person name="Kallscheuer N."/>
            <person name="Luecker S."/>
            <person name="Lage O.M."/>
            <person name="Pohl T."/>
            <person name="Merkel B.J."/>
            <person name="Hornburger P."/>
            <person name="Mueller R.-W."/>
            <person name="Bruemmer F."/>
            <person name="Labrenz M."/>
            <person name="Spormann A.M."/>
            <person name="Op den Camp H."/>
            <person name="Overmann J."/>
            <person name="Amann R."/>
            <person name="Jetten M.S.M."/>
            <person name="Mascher T."/>
            <person name="Medema M.H."/>
            <person name="Devos D.P."/>
            <person name="Kaster A.-K."/>
            <person name="Ovreas L."/>
            <person name="Rohde M."/>
            <person name="Galperin M.Y."/>
            <person name="Jogler C."/>
        </authorList>
    </citation>
    <scope>NUCLEOTIDE SEQUENCE [LARGE SCALE GENOMIC DNA]</scope>
    <source>
        <strain evidence="3 4">V6</strain>
    </source>
</reference>
<dbReference type="InterPro" id="IPR001653">
    <property type="entry name" value="DAP_epimerase_DapF"/>
</dbReference>
<evidence type="ECO:0000313" key="3">
    <source>
        <dbReference type="EMBL" id="QDU02420.1"/>
    </source>
</evidence>
<organism evidence="3 4">
    <name type="scientific">Gimesia chilikensis</name>
    <dbReference type="NCBI Taxonomy" id="2605989"/>
    <lineage>
        <taxon>Bacteria</taxon>
        <taxon>Pseudomonadati</taxon>
        <taxon>Planctomycetota</taxon>
        <taxon>Planctomycetia</taxon>
        <taxon>Planctomycetales</taxon>
        <taxon>Planctomycetaceae</taxon>
        <taxon>Gimesia</taxon>
    </lineage>
</organism>
<dbReference type="EMBL" id="CP036347">
    <property type="protein sequence ID" value="QDU02420.1"/>
    <property type="molecule type" value="Genomic_DNA"/>
</dbReference>
<comment type="similarity">
    <text evidence="1">Belongs to the diaminopimelate epimerase family.</text>
</comment>
<dbReference type="PANTHER" id="PTHR31689">
    <property type="entry name" value="DIAMINOPIMELATE EPIMERASE, CHLOROPLASTIC"/>
    <property type="match status" value="1"/>
</dbReference>
<dbReference type="RefSeq" id="WP_145039197.1">
    <property type="nucleotide sequence ID" value="NZ_CP036347.1"/>
</dbReference>
<dbReference type="GO" id="GO:0008837">
    <property type="term" value="F:diaminopimelate epimerase activity"/>
    <property type="evidence" value="ECO:0007669"/>
    <property type="project" value="UniProtKB-EC"/>
</dbReference>
<keyword evidence="2 3" id="KW-0413">Isomerase</keyword>
<dbReference type="PANTHER" id="PTHR31689:SF0">
    <property type="entry name" value="DIAMINOPIMELATE EPIMERASE"/>
    <property type="match status" value="1"/>
</dbReference>
<proteinExistence type="inferred from homology"/>
<gene>
    <name evidence="3" type="primary">dapF_1</name>
    <name evidence="3" type="ORF">V6x_21230</name>
</gene>
<dbReference type="Gene3D" id="3.10.310.10">
    <property type="entry name" value="Diaminopimelate Epimerase, Chain A, domain 1"/>
    <property type="match status" value="2"/>
</dbReference>